<dbReference type="PROSITE" id="PS50048">
    <property type="entry name" value="ZN2_CY6_FUNGAL_2"/>
    <property type="match status" value="1"/>
</dbReference>
<dbReference type="OrthoDB" id="2985014at2759"/>
<dbReference type="SUPFAM" id="SSF57701">
    <property type="entry name" value="Zn2/Cys6 DNA-binding domain"/>
    <property type="match status" value="1"/>
</dbReference>
<evidence type="ECO:0000256" key="2">
    <source>
        <dbReference type="SAM" id="MobiDB-lite"/>
    </source>
</evidence>
<dbReference type="GO" id="GO:0003677">
    <property type="term" value="F:DNA binding"/>
    <property type="evidence" value="ECO:0007669"/>
    <property type="project" value="UniProtKB-KW"/>
</dbReference>
<keyword evidence="4" id="KW-0238">DNA-binding</keyword>
<evidence type="ECO:0000259" key="3">
    <source>
        <dbReference type="PROSITE" id="PS50048"/>
    </source>
</evidence>
<feature type="domain" description="Zn(2)-C6 fungal-type" evidence="3">
    <location>
        <begin position="66"/>
        <end position="96"/>
    </location>
</feature>
<dbReference type="AlphaFoldDB" id="A0A9Q9AUS8"/>
<dbReference type="GO" id="GO:0008270">
    <property type="term" value="F:zinc ion binding"/>
    <property type="evidence" value="ECO:0007669"/>
    <property type="project" value="InterPro"/>
</dbReference>
<dbReference type="Gene3D" id="4.10.240.10">
    <property type="entry name" value="Zn(2)-C6 fungal-type DNA-binding domain"/>
    <property type="match status" value="1"/>
</dbReference>
<keyword evidence="5" id="KW-1185">Reference proteome</keyword>
<evidence type="ECO:0000256" key="1">
    <source>
        <dbReference type="ARBA" id="ARBA00023242"/>
    </source>
</evidence>
<dbReference type="PRINTS" id="PR00755">
    <property type="entry name" value="AFLATOXINBRP"/>
</dbReference>
<reference evidence="4" key="1">
    <citation type="submission" date="2022-06" db="EMBL/GenBank/DDBJ databases">
        <title>Complete genome sequences of two strains of the flax pathogen Septoria linicola.</title>
        <authorList>
            <person name="Lapalu N."/>
            <person name="Simon A."/>
            <person name="Demenou B."/>
            <person name="Paumier D."/>
            <person name="Guillot M.-P."/>
            <person name="Gout L."/>
            <person name="Valade R."/>
        </authorList>
    </citation>
    <scope>NUCLEOTIDE SEQUENCE</scope>
    <source>
        <strain evidence="4">SE15195</strain>
    </source>
</reference>
<protein>
    <submittedName>
        <fullName evidence="4">Zn(2)-C6 fungal-type DNA-binding domain-containing protein</fullName>
    </submittedName>
</protein>
<name>A0A9Q9AUS8_9PEZI</name>
<proteinExistence type="predicted"/>
<evidence type="ECO:0000313" key="5">
    <source>
        <dbReference type="Proteomes" id="UP001056384"/>
    </source>
</evidence>
<dbReference type="GO" id="GO:0000981">
    <property type="term" value="F:DNA-binding transcription factor activity, RNA polymerase II-specific"/>
    <property type="evidence" value="ECO:0007669"/>
    <property type="project" value="InterPro"/>
</dbReference>
<dbReference type="InterPro" id="IPR053187">
    <property type="entry name" value="Notoamide_regulator"/>
</dbReference>
<dbReference type="PANTHER" id="PTHR47256">
    <property type="entry name" value="ZN(II)2CYS6 TRANSCRIPTION FACTOR (EUROFUNG)-RELATED"/>
    <property type="match status" value="1"/>
</dbReference>
<dbReference type="CDD" id="cd00067">
    <property type="entry name" value="GAL4"/>
    <property type="match status" value="1"/>
</dbReference>
<dbReference type="PROSITE" id="PS00463">
    <property type="entry name" value="ZN2_CY6_FUNGAL_1"/>
    <property type="match status" value="1"/>
</dbReference>
<dbReference type="SMART" id="SM00066">
    <property type="entry name" value="GAL4"/>
    <property type="match status" value="1"/>
</dbReference>
<sequence>MSPVKRRKNSIVIDTGPSPGYARQTSAAEPYELPTQQTYIKRQSPVMDTPKPSRNGTRKRSQVRNACMHCRNDKVKCSGTHPTCTRCSSRDLACDWDVPEEGITKTQHLQNRLAEAAERLDRLDAVVDILRYGTDSEASEALARLRFGESLEEVLDLMGTQSLGASKVEGNVPNQIDEAVSIWPPQEAPVYDPLLMQSCR</sequence>
<dbReference type="EMBL" id="CP099421">
    <property type="protein sequence ID" value="USW52281.1"/>
    <property type="molecule type" value="Genomic_DNA"/>
</dbReference>
<dbReference type="PANTHER" id="PTHR47256:SF1">
    <property type="entry name" value="ZN(II)2CYS6 TRANSCRIPTION FACTOR (EUROFUNG)"/>
    <property type="match status" value="1"/>
</dbReference>
<organism evidence="4 5">
    <name type="scientific">Septoria linicola</name>
    <dbReference type="NCBI Taxonomy" id="215465"/>
    <lineage>
        <taxon>Eukaryota</taxon>
        <taxon>Fungi</taxon>
        <taxon>Dikarya</taxon>
        <taxon>Ascomycota</taxon>
        <taxon>Pezizomycotina</taxon>
        <taxon>Dothideomycetes</taxon>
        <taxon>Dothideomycetidae</taxon>
        <taxon>Mycosphaerellales</taxon>
        <taxon>Mycosphaerellaceae</taxon>
        <taxon>Septoria</taxon>
    </lineage>
</organism>
<dbReference type="InterPro" id="IPR036864">
    <property type="entry name" value="Zn2-C6_fun-type_DNA-bd_sf"/>
</dbReference>
<gene>
    <name evidence="4" type="ORF">Slin15195_G056000</name>
</gene>
<feature type="region of interest" description="Disordered" evidence="2">
    <location>
        <begin position="1"/>
        <end position="60"/>
    </location>
</feature>
<dbReference type="Proteomes" id="UP001056384">
    <property type="component" value="Chromosome 4"/>
</dbReference>
<accession>A0A9Q9AUS8</accession>
<dbReference type="InterPro" id="IPR001138">
    <property type="entry name" value="Zn2Cys6_DnaBD"/>
</dbReference>
<keyword evidence="1" id="KW-0539">Nucleus</keyword>
<evidence type="ECO:0000313" key="4">
    <source>
        <dbReference type="EMBL" id="USW52281.1"/>
    </source>
</evidence>
<dbReference type="Pfam" id="PF00172">
    <property type="entry name" value="Zn_clus"/>
    <property type="match status" value="1"/>
</dbReference>